<sequence>MYGYCKATSSASSKAEEPIRMQAFLWALLILRTYGDSRQARRSAADSSLSTADQRATQSNSIFYSPHLLILQHRSPSAISLNHIIVIPKNNKIRIITRNESTLPIINSQTLSRINRTRIQCRIKRNHSLFHQYL</sequence>
<protein>
    <submittedName>
        <fullName evidence="1">Uncharacterized protein</fullName>
    </submittedName>
</protein>
<name>A0ABY1CHK3_9FIRM</name>
<reference evidence="1 2" key="1">
    <citation type="submission" date="2016-10" db="EMBL/GenBank/DDBJ databases">
        <authorList>
            <person name="Varghese N."/>
            <person name="Submissions S."/>
        </authorList>
    </citation>
    <scope>NUCLEOTIDE SEQUENCE [LARGE SCALE GENOMIC DNA]</scope>
    <source>
        <strain evidence="1 2">ATCC 19403</strain>
    </source>
</reference>
<accession>A0ABY1CHK3</accession>
<evidence type="ECO:0000313" key="2">
    <source>
        <dbReference type="Proteomes" id="UP000198970"/>
    </source>
</evidence>
<dbReference type="Proteomes" id="UP000198970">
    <property type="component" value="Chromosome I"/>
</dbReference>
<evidence type="ECO:0000313" key="1">
    <source>
        <dbReference type="EMBL" id="SEU05178.1"/>
    </source>
</evidence>
<gene>
    <name evidence="1" type="ORF">SAMN02745906_4402</name>
</gene>
<proteinExistence type="predicted"/>
<organism evidence="1 2">
    <name type="scientific">Lacrimispora sphenoides JCM 1415</name>
    <dbReference type="NCBI Taxonomy" id="1297793"/>
    <lineage>
        <taxon>Bacteria</taxon>
        <taxon>Bacillati</taxon>
        <taxon>Bacillota</taxon>
        <taxon>Clostridia</taxon>
        <taxon>Lachnospirales</taxon>
        <taxon>Lachnospiraceae</taxon>
        <taxon>Lacrimispora</taxon>
    </lineage>
</organism>
<keyword evidence="2" id="KW-1185">Reference proteome</keyword>
<dbReference type="EMBL" id="LT630003">
    <property type="protein sequence ID" value="SEU05178.1"/>
    <property type="molecule type" value="Genomic_DNA"/>
</dbReference>